<dbReference type="eggNOG" id="COG0204">
    <property type="taxonomic scope" value="Bacteria"/>
</dbReference>
<dbReference type="PANTHER" id="PTHR30068:SF3">
    <property type="entry name" value="PHOSPHOLIPID_GLYCEROL ACYLTRANSFERASE DOMAIN-CONTAINING PROTEIN"/>
    <property type="match status" value="1"/>
</dbReference>
<dbReference type="Proteomes" id="UP000016023">
    <property type="component" value="Unassembled WGS sequence"/>
</dbReference>
<comment type="caution">
    <text evidence="2">The sequence shown here is derived from an EMBL/GenBank/DDBJ whole genome shotgun (WGS) entry which is preliminary data.</text>
</comment>
<protein>
    <recommendedName>
        <fullName evidence="1">Phospholipid/glycerol acyltransferase domain-containing protein</fullName>
    </recommendedName>
</protein>
<gene>
    <name evidence="2" type="ORF">HMPREF9140_00704</name>
</gene>
<proteinExistence type="predicted"/>
<sequence>MTNTTNQTFPAGFFDDIRPYDDSEIPAAMKRIAQSELFHQLAEFVFPEKTIEEVASILNEIKTTDEFQHRVMYHFNRSVIRRSIRHFTCKGLEHISPDKAYMFVSNHRDIVLDASLLQNALTDHGLPTTEITFGANLMCHPLIIDIGKSNKMFRVERGGTAREFYRSSLHLSQYMRNSITHKKASVWIAQRNGRTKNGIDATDQGLINMFAISGGRNKIHAIAELNIVPVAVSYEWEPCDILKACEIYETRRAKYVKRPGEDIESIVTGILQPKGNVHFQVCNPIETDELAEFESLPPHDAIAAVAKLIDRRIISNYKLTRNNRIAHDLMKNASKPSARYTLQEKADFIKRMNRLSESEQREIFLGIYANPVNSKRTIK</sequence>
<evidence type="ECO:0000313" key="2">
    <source>
        <dbReference type="EMBL" id="EHO72297.1"/>
    </source>
</evidence>
<accession>H1Q1B6</accession>
<organism evidence="2 3">
    <name type="scientific">Prevotella micans F0438</name>
    <dbReference type="NCBI Taxonomy" id="883158"/>
    <lineage>
        <taxon>Bacteria</taxon>
        <taxon>Pseudomonadati</taxon>
        <taxon>Bacteroidota</taxon>
        <taxon>Bacteroidia</taxon>
        <taxon>Bacteroidales</taxon>
        <taxon>Prevotellaceae</taxon>
        <taxon>Prevotella</taxon>
    </lineage>
</organism>
<dbReference type="RefSeq" id="WP_006951782.1">
    <property type="nucleotide sequence ID" value="NZ_JH594521.1"/>
</dbReference>
<dbReference type="Pfam" id="PF01553">
    <property type="entry name" value="Acyltransferase"/>
    <property type="match status" value="1"/>
</dbReference>
<dbReference type="SUPFAM" id="SSF69593">
    <property type="entry name" value="Glycerol-3-phosphate (1)-acyltransferase"/>
    <property type="match status" value="1"/>
</dbReference>
<dbReference type="STRING" id="883158.HMPREF9140_00704"/>
<dbReference type="EMBL" id="AGWK01000021">
    <property type="protein sequence ID" value="EHO72297.1"/>
    <property type="molecule type" value="Genomic_DNA"/>
</dbReference>
<dbReference type="GO" id="GO:0016746">
    <property type="term" value="F:acyltransferase activity"/>
    <property type="evidence" value="ECO:0007669"/>
    <property type="project" value="InterPro"/>
</dbReference>
<evidence type="ECO:0000259" key="1">
    <source>
        <dbReference type="Pfam" id="PF01553"/>
    </source>
</evidence>
<dbReference type="GO" id="GO:0019698">
    <property type="term" value="P:D-galacturonate catabolic process"/>
    <property type="evidence" value="ECO:0007669"/>
    <property type="project" value="TreeGrafter"/>
</dbReference>
<dbReference type="HOGENOM" id="CLU_061982_0_0_10"/>
<name>H1Q1B6_9BACT</name>
<evidence type="ECO:0000313" key="3">
    <source>
        <dbReference type="Proteomes" id="UP000016023"/>
    </source>
</evidence>
<dbReference type="GO" id="GO:0042840">
    <property type="term" value="P:D-glucuronate catabolic process"/>
    <property type="evidence" value="ECO:0007669"/>
    <property type="project" value="TreeGrafter"/>
</dbReference>
<dbReference type="PANTHER" id="PTHR30068">
    <property type="entry name" value="URONATE ISOMERASE"/>
    <property type="match status" value="1"/>
</dbReference>
<dbReference type="InterPro" id="IPR002123">
    <property type="entry name" value="Plipid/glycerol_acylTrfase"/>
</dbReference>
<dbReference type="PATRIC" id="fig|883158.3.peg.717"/>
<keyword evidence="3" id="KW-1185">Reference proteome</keyword>
<reference evidence="2 3" key="1">
    <citation type="submission" date="2011-12" db="EMBL/GenBank/DDBJ databases">
        <title>The Genome Sequence of Prevotella micans F0438.</title>
        <authorList>
            <consortium name="The Broad Institute Genome Sequencing Platform"/>
            <person name="Earl A."/>
            <person name="Ward D."/>
            <person name="Feldgarden M."/>
            <person name="Gevers D."/>
            <person name="Izard J."/>
            <person name="Baranova O.V."/>
            <person name="Blanton J.M."/>
            <person name="Wade W.G."/>
            <person name="Dewhirst F.E."/>
            <person name="Young S.K."/>
            <person name="Zeng Q."/>
            <person name="Gargeya S."/>
            <person name="Fitzgerald M."/>
            <person name="Haas B."/>
            <person name="Abouelleil A."/>
            <person name="Alvarado L."/>
            <person name="Arachchi H.M."/>
            <person name="Berlin A."/>
            <person name="Chapman S.B."/>
            <person name="Gearin G."/>
            <person name="Goldberg J."/>
            <person name="Griggs A."/>
            <person name="Gujja S."/>
            <person name="Hansen M."/>
            <person name="Heiman D."/>
            <person name="Howarth C."/>
            <person name="Larimer J."/>
            <person name="Lui A."/>
            <person name="MacDonald P.J.P."/>
            <person name="McCowen C."/>
            <person name="Montmayeur A."/>
            <person name="Murphy C."/>
            <person name="Neiman D."/>
            <person name="Pearson M."/>
            <person name="Priest M."/>
            <person name="Roberts A."/>
            <person name="Saif S."/>
            <person name="Shea T."/>
            <person name="Sisk P."/>
            <person name="Stolte C."/>
            <person name="Sykes S."/>
            <person name="Wortman J."/>
            <person name="Nusbaum C."/>
            <person name="Birren B."/>
        </authorList>
    </citation>
    <scope>NUCLEOTIDE SEQUENCE [LARGE SCALE GENOMIC DNA]</scope>
    <source>
        <strain evidence="2 3">F0438</strain>
    </source>
</reference>
<dbReference type="AlphaFoldDB" id="H1Q1B6"/>
<feature type="domain" description="Phospholipid/glycerol acyltransferase" evidence="1">
    <location>
        <begin position="87"/>
        <end position="232"/>
    </location>
</feature>